<protein>
    <submittedName>
        <fullName evidence="2">Uncharacterized protein</fullName>
    </submittedName>
</protein>
<accession>A0A8S9Z4E3</accession>
<evidence type="ECO:0000313" key="2">
    <source>
        <dbReference type="EMBL" id="KAF7261544.1"/>
    </source>
</evidence>
<evidence type="ECO:0000256" key="1">
    <source>
        <dbReference type="SAM" id="MobiDB-lite"/>
    </source>
</evidence>
<organism evidence="2 3">
    <name type="scientific">Paragonimus skrjabini miyazakii</name>
    <dbReference type="NCBI Taxonomy" id="59628"/>
    <lineage>
        <taxon>Eukaryota</taxon>
        <taxon>Metazoa</taxon>
        <taxon>Spiralia</taxon>
        <taxon>Lophotrochozoa</taxon>
        <taxon>Platyhelminthes</taxon>
        <taxon>Trematoda</taxon>
        <taxon>Digenea</taxon>
        <taxon>Plagiorchiida</taxon>
        <taxon>Troglotremata</taxon>
        <taxon>Troglotrematidae</taxon>
        <taxon>Paragonimus</taxon>
    </lineage>
</organism>
<dbReference type="AlphaFoldDB" id="A0A8S9Z4E3"/>
<reference evidence="2" key="1">
    <citation type="submission" date="2019-07" db="EMBL/GenBank/DDBJ databases">
        <title>Annotation for the trematode Paragonimus miyazaki's.</title>
        <authorList>
            <person name="Choi Y.-J."/>
        </authorList>
    </citation>
    <scope>NUCLEOTIDE SEQUENCE</scope>
    <source>
        <strain evidence="2">Japan</strain>
    </source>
</reference>
<gene>
    <name evidence="2" type="ORF">EG68_01141</name>
</gene>
<name>A0A8S9Z4E3_9TREM</name>
<proteinExistence type="predicted"/>
<dbReference type="OrthoDB" id="8879391at2759"/>
<sequence>MLFVPSLFFLPFYRLDQILGRSTGKHDSTYDSHQSLASRIIKIEHKVSIPARATLCYPLLFAYPIIINRMHDKLIDAVEMKVDQLTCIYQNDRSTSRLLPNRNKPRPPSPKDPNPEINYNHLTTSFLTPCCRKSMDSSIQTIAPPRYSHIPQTAFNYSTLTAQEYKSREASGICSTEVGHCLNIRTDGTASPTFSQLVECGTQFPETTNTEMPSCWRSRLQPLQRSHCITHSSMDNLIHSAHVNHTGFVNRMSMPVFMSPFNDYFSHLCKPDHSKTTLSDVNELNPVRTRLNEPVIHSEPILSNIEPSEHISQRSVILPRSWPSHINQND</sequence>
<dbReference type="EMBL" id="JTDE01000335">
    <property type="protein sequence ID" value="KAF7261544.1"/>
    <property type="molecule type" value="Genomic_DNA"/>
</dbReference>
<feature type="region of interest" description="Disordered" evidence="1">
    <location>
        <begin position="96"/>
        <end position="117"/>
    </location>
</feature>
<comment type="caution">
    <text evidence="2">The sequence shown here is derived from an EMBL/GenBank/DDBJ whole genome shotgun (WGS) entry which is preliminary data.</text>
</comment>
<evidence type="ECO:0000313" key="3">
    <source>
        <dbReference type="Proteomes" id="UP000822476"/>
    </source>
</evidence>
<dbReference type="Proteomes" id="UP000822476">
    <property type="component" value="Unassembled WGS sequence"/>
</dbReference>
<keyword evidence="3" id="KW-1185">Reference proteome</keyword>